<feature type="domain" description="Radical SAM core" evidence="7">
    <location>
        <begin position="38"/>
        <end position="265"/>
    </location>
</feature>
<dbReference type="GO" id="GO:0051536">
    <property type="term" value="F:iron-sulfur cluster binding"/>
    <property type="evidence" value="ECO:0007669"/>
    <property type="project" value="UniProtKB-KW"/>
</dbReference>
<dbReference type="Proteomes" id="UP000198688">
    <property type="component" value="Chromosome I"/>
</dbReference>
<dbReference type="SUPFAM" id="SSF102114">
    <property type="entry name" value="Radical SAM enzymes"/>
    <property type="match status" value="1"/>
</dbReference>
<dbReference type="Gene3D" id="3.20.20.70">
    <property type="entry name" value="Aldolase class I"/>
    <property type="match status" value="1"/>
</dbReference>
<dbReference type="SFLD" id="SFLDG01386">
    <property type="entry name" value="main_SPASM_domain-containing"/>
    <property type="match status" value="1"/>
</dbReference>
<dbReference type="InterPro" id="IPR007197">
    <property type="entry name" value="rSAM"/>
</dbReference>
<reference evidence="8 9" key="1">
    <citation type="submission" date="2016-10" db="EMBL/GenBank/DDBJ databases">
        <authorList>
            <person name="de Groot N.N."/>
        </authorList>
    </citation>
    <scope>NUCLEOTIDE SEQUENCE [LARGE SCALE GENOMIC DNA]</scope>
    <source>
        <strain evidence="8 9">DSM 43941</strain>
    </source>
</reference>
<dbReference type="PROSITE" id="PS51918">
    <property type="entry name" value="RADICAL_SAM"/>
    <property type="match status" value="1"/>
</dbReference>
<dbReference type="SFLD" id="SFLDG01067">
    <property type="entry name" value="SPASM/twitch_domain_containing"/>
    <property type="match status" value="1"/>
</dbReference>
<comment type="cofactor">
    <cofactor evidence="1">
        <name>[4Fe-4S] cluster</name>
        <dbReference type="ChEBI" id="CHEBI:49883"/>
    </cofactor>
</comment>
<dbReference type="EMBL" id="LT629758">
    <property type="protein sequence ID" value="SDT80729.1"/>
    <property type="molecule type" value="Genomic_DNA"/>
</dbReference>
<keyword evidence="9" id="KW-1185">Reference proteome</keyword>
<evidence type="ECO:0000256" key="6">
    <source>
        <dbReference type="ARBA" id="ARBA00023014"/>
    </source>
</evidence>
<keyword evidence="4" id="KW-0479">Metal-binding</keyword>
<evidence type="ECO:0000256" key="4">
    <source>
        <dbReference type="ARBA" id="ARBA00022723"/>
    </source>
</evidence>
<keyword evidence="6" id="KW-0411">Iron-sulfur</keyword>
<name>A0A1H2DDR0_9ACTN</name>
<dbReference type="Pfam" id="PF13186">
    <property type="entry name" value="SPASM"/>
    <property type="match status" value="1"/>
</dbReference>
<dbReference type="Pfam" id="PF04055">
    <property type="entry name" value="Radical_SAM"/>
    <property type="match status" value="1"/>
</dbReference>
<keyword evidence="5" id="KW-0408">Iron</keyword>
<sequence>MSHPRTAKTIDSREFSDLKRTIEIRSRTKSALDADPTYASPIPDEISLQLTYKCNLRCLHCYQWNEQGFLREYSHEMQRTELGVDIIERVLTATDDNRAKLFLWGGEPLMHSKFGEVAQLLEQHPRTVTMCTNGLLMERNAESLLRIGENLNLLVSLDGLAGDHEALRGRGTFPRTVRNIERMLDLQRSGDFRGIVSVSCMVSNETVHNMYEFMEWAEELGVHSVYFQFPWYISESVAAEMDEMYAREFSWLNPPKPGERPTWHSYTYRLNPETIPVLRDSMRRLAERRWRARIRYQPQLAADEVEDFVLGTSRPAQRRSKCLAVSNRMEVHADGNVSSCKFFSEFIVGDLHEEDVVELWRGERFRRVRETLRGTGLMPVCSKCILLYLNGI</sequence>
<dbReference type="OrthoDB" id="9782387at2"/>
<evidence type="ECO:0000256" key="5">
    <source>
        <dbReference type="ARBA" id="ARBA00023004"/>
    </source>
</evidence>
<evidence type="ECO:0000313" key="9">
    <source>
        <dbReference type="Proteomes" id="UP000198688"/>
    </source>
</evidence>
<proteinExistence type="predicted"/>
<evidence type="ECO:0000313" key="8">
    <source>
        <dbReference type="EMBL" id="SDT80729.1"/>
    </source>
</evidence>
<dbReference type="InterPro" id="IPR013785">
    <property type="entry name" value="Aldolase_TIM"/>
</dbReference>
<dbReference type="PANTHER" id="PTHR11228:SF7">
    <property type="entry name" value="PQQA PEPTIDE CYCLASE"/>
    <property type="match status" value="1"/>
</dbReference>
<dbReference type="SFLD" id="SFLDS00029">
    <property type="entry name" value="Radical_SAM"/>
    <property type="match status" value="1"/>
</dbReference>
<dbReference type="AlphaFoldDB" id="A0A1H2DDR0"/>
<evidence type="ECO:0000256" key="2">
    <source>
        <dbReference type="ARBA" id="ARBA00022485"/>
    </source>
</evidence>
<accession>A0A1H2DDR0</accession>
<protein>
    <submittedName>
        <fullName evidence="8">Radical SAM additional 4Fe4S-binding SPASM domain-containing protein</fullName>
    </submittedName>
</protein>
<dbReference type="CDD" id="cd01335">
    <property type="entry name" value="Radical_SAM"/>
    <property type="match status" value="1"/>
</dbReference>
<dbReference type="RefSeq" id="WP_092555896.1">
    <property type="nucleotide sequence ID" value="NZ_BOMJ01000106.1"/>
</dbReference>
<evidence type="ECO:0000256" key="1">
    <source>
        <dbReference type="ARBA" id="ARBA00001966"/>
    </source>
</evidence>
<dbReference type="SFLD" id="SFLDG01387">
    <property type="entry name" value="BtrN-like_SPASM_domain_contain"/>
    <property type="match status" value="1"/>
</dbReference>
<keyword evidence="2" id="KW-0004">4Fe-4S</keyword>
<dbReference type="STRING" id="113562.SAMN04489716_9332"/>
<dbReference type="InterPro" id="IPR023885">
    <property type="entry name" value="4Fe4S-binding_SPASM_dom"/>
</dbReference>
<dbReference type="GO" id="GO:0046872">
    <property type="term" value="F:metal ion binding"/>
    <property type="evidence" value="ECO:0007669"/>
    <property type="project" value="UniProtKB-KW"/>
</dbReference>
<evidence type="ECO:0000259" key="7">
    <source>
        <dbReference type="PROSITE" id="PS51918"/>
    </source>
</evidence>
<dbReference type="InterPro" id="IPR050377">
    <property type="entry name" value="Radical_SAM_PqqE_MftC-like"/>
</dbReference>
<dbReference type="PANTHER" id="PTHR11228">
    <property type="entry name" value="RADICAL SAM DOMAIN PROTEIN"/>
    <property type="match status" value="1"/>
</dbReference>
<keyword evidence="3" id="KW-0949">S-adenosyl-L-methionine</keyword>
<dbReference type="InterPro" id="IPR058240">
    <property type="entry name" value="rSAM_sf"/>
</dbReference>
<organism evidence="8 9">
    <name type="scientific">Actinoplanes derwentensis</name>
    <dbReference type="NCBI Taxonomy" id="113562"/>
    <lineage>
        <taxon>Bacteria</taxon>
        <taxon>Bacillati</taxon>
        <taxon>Actinomycetota</taxon>
        <taxon>Actinomycetes</taxon>
        <taxon>Micromonosporales</taxon>
        <taxon>Micromonosporaceae</taxon>
        <taxon>Actinoplanes</taxon>
    </lineage>
</organism>
<evidence type="ECO:0000256" key="3">
    <source>
        <dbReference type="ARBA" id="ARBA00022691"/>
    </source>
</evidence>
<gene>
    <name evidence="8" type="ORF">SAMN04489716_9332</name>
</gene>
<dbReference type="GO" id="GO:0003824">
    <property type="term" value="F:catalytic activity"/>
    <property type="evidence" value="ECO:0007669"/>
    <property type="project" value="InterPro"/>
</dbReference>
<dbReference type="InterPro" id="IPR034391">
    <property type="entry name" value="AdoMet-like_SPASM_containing"/>
</dbReference>
<dbReference type="CDD" id="cd21109">
    <property type="entry name" value="SPASM"/>
    <property type="match status" value="1"/>
</dbReference>